<dbReference type="SMART" id="SM00487">
    <property type="entry name" value="DEXDc"/>
    <property type="match status" value="1"/>
</dbReference>
<protein>
    <submittedName>
        <fullName evidence="7">DUF3883 domain-containing protein</fullName>
    </submittedName>
</protein>
<dbReference type="RefSeq" id="WP_193803405.1">
    <property type="nucleotide sequence ID" value="NZ_JADEZV010000001.1"/>
</dbReference>
<reference evidence="7" key="1">
    <citation type="submission" date="2020-10" db="EMBL/GenBank/DDBJ databases">
        <title>Fervidococcus fontis strain 3639Fd - the first crenarchaeon capable of growth on lipids.</title>
        <authorList>
            <person name="Kochetkova T.V."/>
            <person name="Elcheninov A.G."/>
            <person name="Toschakov S.V."/>
            <person name="Kublanov I.V."/>
        </authorList>
    </citation>
    <scope>NUCLEOTIDE SEQUENCE</scope>
    <source>
        <strain evidence="7">3639Fd</strain>
    </source>
</reference>
<proteinExistence type="predicted"/>
<comment type="caution">
    <text evidence="7">The sequence shown here is derived from an EMBL/GenBank/DDBJ whole genome shotgun (WGS) entry which is preliminary data.</text>
</comment>
<dbReference type="CDD" id="cd18011">
    <property type="entry name" value="DEXDc_RapA"/>
    <property type="match status" value="1"/>
</dbReference>
<evidence type="ECO:0000256" key="1">
    <source>
        <dbReference type="ARBA" id="ARBA00022741"/>
    </source>
</evidence>
<feature type="domain" description="Helicase ATP-binding" evidence="5">
    <location>
        <begin position="62"/>
        <end position="229"/>
    </location>
</feature>
<evidence type="ECO:0000313" key="8">
    <source>
        <dbReference type="Proteomes" id="UP000652307"/>
    </source>
</evidence>
<dbReference type="PROSITE" id="PS51194">
    <property type="entry name" value="HELICASE_CTER"/>
    <property type="match status" value="1"/>
</dbReference>
<dbReference type="Gene3D" id="3.40.50.10810">
    <property type="entry name" value="Tandem AAA-ATPase domain"/>
    <property type="match status" value="1"/>
</dbReference>
<dbReference type="GO" id="GO:0005524">
    <property type="term" value="F:ATP binding"/>
    <property type="evidence" value="ECO:0007669"/>
    <property type="project" value="UniProtKB-KW"/>
</dbReference>
<dbReference type="InterPro" id="IPR027417">
    <property type="entry name" value="P-loop_NTPase"/>
</dbReference>
<dbReference type="InterPro" id="IPR014001">
    <property type="entry name" value="Helicase_ATP-bd"/>
</dbReference>
<evidence type="ECO:0000256" key="4">
    <source>
        <dbReference type="ARBA" id="ARBA00022840"/>
    </source>
</evidence>
<dbReference type="Gene3D" id="3.40.50.300">
    <property type="entry name" value="P-loop containing nucleotide triphosphate hydrolases"/>
    <property type="match status" value="1"/>
</dbReference>
<keyword evidence="2" id="KW-0378">Hydrolase</keyword>
<name>A0A843AH57_9CREN</name>
<dbReference type="GO" id="GO:0004386">
    <property type="term" value="F:helicase activity"/>
    <property type="evidence" value="ECO:0007669"/>
    <property type="project" value="UniProtKB-KW"/>
</dbReference>
<feature type="domain" description="Helicase C-terminal" evidence="6">
    <location>
        <begin position="419"/>
        <end position="595"/>
    </location>
</feature>
<dbReference type="CDD" id="cd18793">
    <property type="entry name" value="SF2_C_SNF"/>
    <property type="match status" value="1"/>
</dbReference>
<dbReference type="Pfam" id="PF13020">
    <property type="entry name" value="NOV_C"/>
    <property type="match status" value="1"/>
</dbReference>
<dbReference type="SMART" id="SM00490">
    <property type="entry name" value="HELICc"/>
    <property type="match status" value="1"/>
</dbReference>
<dbReference type="Pfam" id="PF00176">
    <property type="entry name" value="SNF2-rel_dom"/>
    <property type="match status" value="1"/>
</dbReference>
<sequence length="1003" mass="113031">MSAGRQGPSGSSTGSTRARALALIRKILEGFGSHPYFFIVRASGRASPPVEPYAHQVELLFRIAFRRPVRILVGDEIGLGKTVEAILAARMLVERDHASKVLILVPRILVNQWISELLRFGVRATELTRDNIEAKAREGFPDGWYIASIDLAKKDRYRGLIAGGNWDIVIVDEAHRVGLVRRKREKNQRYIFVEELSKKTDRSLILLSATPHRGFADDYMARLKLLDPYLTDSKELDNPEFYRLTRGSIVFRRGKQDVNEVYEQREIFKKARLVARVVIASDDEAQFDRELTSFLREKLLDYYEMVGEEQGALPLLLALIVKRASSSPYAALETLERILKKRGSAPSQGGLDSDAASIAEKYLGIGFEEYGEDDEDQEPDEAVNEFAQRCSTLLDDRDVERLKRIYGLAERIAREGDSRLRSAISIIREHLERGEKVVLFTEYRDTAIYIYKRIKEDPSIAGRAVLITSREVMAPGWRRDRRPDIEDIKSMLASGEISLIVSTDVASEGLNLQVANILIHYEPLWSPVKVEQRLGRVWRLGQERDVAAYTIFLSRESDRDILEVIYKKLIALGRALSLTRSAVGEEVVIDMGGEGYSSIPIEAGPGSGERYSEYRAIIRYIAGGRESLEEYINSIVNTLKVLKEQLSILGLSAATSKERVDGLFRDIGGLRGVDGYMSLKEIFRTSAMLAGFAVYERDNTVYAGDYVAKSHSDLYSYAEHIAENYGDNAGDDLYLVSSHQCGVRELHLYKVSVAIEGKSVYSESVGVAIYDSEEKKKVVRGAELLKLVADSLSPEHLVSAANKYEPSEAHKYLGERAKWGAKDAIWRAGSEIIDYIDKTERLGFANKHVEWVPRSIEQYQITSTYLGSIVYAGGRGGAGGAPPPAYVKGVEEEAMRAAMEYERRCGRIPEDVSMREHYDILSRDPRNGEVRYIEVKGRSGFDLEVELTEEEFKLAGKLGERYWLYIVYGIGSGSPRILSIRDPARSIEWREEVARRYRARLGD</sequence>
<dbReference type="PANTHER" id="PTHR45766">
    <property type="entry name" value="DNA ANNEALING HELICASE AND ENDONUCLEASE ZRANB3 FAMILY MEMBER"/>
    <property type="match status" value="1"/>
</dbReference>
<dbReference type="InterPro" id="IPR000330">
    <property type="entry name" value="SNF2_N"/>
</dbReference>
<dbReference type="InterPro" id="IPR038718">
    <property type="entry name" value="SNF2-like_sf"/>
</dbReference>
<keyword evidence="3" id="KW-0347">Helicase</keyword>
<dbReference type="EMBL" id="JADEZV010000001">
    <property type="protein sequence ID" value="MBE9390830.1"/>
    <property type="molecule type" value="Genomic_DNA"/>
</dbReference>
<dbReference type="Proteomes" id="UP000652307">
    <property type="component" value="Unassembled WGS sequence"/>
</dbReference>
<evidence type="ECO:0000313" key="7">
    <source>
        <dbReference type="EMBL" id="MBE9390830.1"/>
    </source>
</evidence>
<dbReference type="PANTHER" id="PTHR45766:SF6">
    <property type="entry name" value="SWI_SNF-RELATED MATRIX-ASSOCIATED ACTIN-DEPENDENT REGULATOR OF CHROMATIN SUBFAMILY A-LIKE PROTEIN 1"/>
    <property type="match status" value="1"/>
</dbReference>
<evidence type="ECO:0000256" key="2">
    <source>
        <dbReference type="ARBA" id="ARBA00022801"/>
    </source>
</evidence>
<keyword evidence="1" id="KW-0547">Nucleotide-binding</keyword>
<dbReference type="PROSITE" id="PS51192">
    <property type="entry name" value="HELICASE_ATP_BIND_1"/>
    <property type="match status" value="1"/>
</dbReference>
<dbReference type="GO" id="GO:0016787">
    <property type="term" value="F:hydrolase activity"/>
    <property type="evidence" value="ECO:0007669"/>
    <property type="project" value="UniProtKB-KW"/>
</dbReference>
<dbReference type="AlphaFoldDB" id="A0A843AH57"/>
<dbReference type="InterPro" id="IPR057342">
    <property type="entry name" value="DEXDc_RapA"/>
</dbReference>
<dbReference type="InterPro" id="IPR024975">
    <property type="entry name" value="NOV_C"/>
</dbReference>
<organism evidence="7 8">
    <name type="scientific">Fervidicoccus fontis</name>
    <dbReference type="NCBI Taxonomy" id="683846"/>
    <lineage>
        <taxon>Archaea</taxon>
        <taxon>Thermoproteota</taxon>
        <taxon>Thermoprotei</taxon>
        <taxon>Fervidicoccales</taxon>
        <taxon>Fervidicoccaceae</taxon>
        <taxon>Fervidicoccus</taxon>
    </lineage>
</organism>
<evidence type="ECO:0000259" key="6">
    <source>
        <dbReference type="PROSITE" id="PS51194"/>
    </source>
</evidence>
<keyword evidence="4" id="KW-0067">ATP-binding</keyword>
<dbReference type="SUPFAM" id="SSF52540">
    <property type="entry name" value="P-loop containing nucleoside triphosphate hydrolases"/>
    <property type="match status" value="1"/>
</dbReference>
<dbReference type="InterPro" id="IPR001650">
    <property type="entry name" value="Helicase_C-like"/>
</dbReference>
<dbReference type="Pfam" id="PF00271">
    <property type="entry name" value="Helicase_C"/>
    <property type="match status" value="1"/>
</dbReference>
<evidence type="ECO:0000256" key="3">
    <source>
        <dbReference type="ARBA" id="ARBA00022806"/>
    </source>
</evidence>
<evidence type="ECO:0000259" key="5">
    <source>
        <dbReference type="PROSITE" id="PS51192"/>
    </source>
</evidence>
<accession>A0A843AH57</accession>
<dbReference type="InterPro" id="IPR049730">
    <property type="entry name" value="SNF2/RAD54-like_C"/>
</dbReference>
<gene>
    <name evidence="7" type="ORF">IOK49_01855</name>
</gene>
<dbReference type="GO" id="GO:0140097">
    <property type="term" value="F:catalytic activity, acting on DNA"/>
    <property type="evidence" value="ECO:0007669"/>
    <property type="project" value="UniProtKB-ARBA"/>
</dbReference>